<sequence>MPRLNPIPRGEVSDEFTLKMYDFMFGDRDPVAEPGAVGGTPGNWWTVMAQSPAALRHAVRGFRLYREEVSIRADHRELGQVRAGWVVGSQFVFSQHCKACRSAGLSEEKIAAIPSWQTAECFDDTERLLLAYADCLAGQHGRVPERLFTQLREVFTDTEILEFTYTTTMYVMHAIMSRALRLEFDDVDDPIVEVDDPTGGGVLDIGAATSGRDDVTR</sequence>
<evidence type="ECO:0000259" key="1">
    <source>
        <dbReference type="Pfam" id="PF02627"/>
    </source>
</evidence>
<dbReference type="GO" id="GO:0051920">
    <property type="term" value="F:peroxiredoxin activity"/>
    <property type="evidence" value="ECO:0007669"/>
    <property type="project" value="InterPro"/>
</dbReference>
<proteinExistence type="predicted"/>
<evidence type="ECO:0000313" key="2">
    <source>
        <dbReference type="EMBL" id="OBH53298.1"/>
    </source>
</evidence>
<dbReference type="EMBL" id="LZJS01000161">
    <property type="protein sequence ID" value="OBH53298.1"/>
    <property type="molecule type" value="Genomic_DNA"/>
</dbReference>
<dbReference type="RefSeq" id="WP_064954154.1">
    <property type="nucleotide sequence ID" value="NZ_LZJS01000161.1"/>
</dbReference>
<name>A0A1A2RMP7_9MYCO</name>
<gene>
    <name evidence="2" type="ORF">A5685_13405</name>
</gene>
<comment type="caution">
    <text evidence="2">The sequence shown here is derived from an EMBL/GenBank/DDBJ whole genome shotgun (WGS) entry which is preliminary data.</text>
</comment>
<accession>A0A1A2RMP7</accession>
<dbReference type="PANTHER" id="PTHR34846:SF10">
    <property type="entry name" value="CYTOPLASMIC PROTEIN"/>
    <property type="match status" value="1"/>
</dbReference>
<organism evidence="2 3">
    <name type="scientific">Mycobacterium colombiense</name>
    <dbReference type="NCBI Taxonomy" id="339268"/>
    <lineage>
        <taxon>Bacteria</taxon>
        <taxon>Bacillati</taxon>
        <taxon>Actinomycetota</taxon>
        <taxon>Actinomycetes</taxon>
        <taxon>Mycobacteriales</taxon>
        <taxon>Mycobacteriaceae</taxon>
        <taxon>Mycobacterium</taxon>
        <taxon>Mycobacterium avium complex (MAC)</taxon>
    </lineage>
</organism>
<dbReference type="Gene3D" id="1.20.1290.10">
    <property type="entry name" value="AhpD-like"/>
    <property type="match status" value="1"/>
</dbReference>
<dbReference type="PANTHER" id="PTHR34846">
    <property type="entry name" value="4-CARBOXYMUCONOLACTONE DECARBOXYLASE FAMILY PROTEIN (AFU_ORTHOLOGUE AFUA_6G11590)"/>
    <property type="match status" value="1"/>
</dbReference>
<dbReference type="Proteomes" id="UP000093861">
    <property type="component" value="Unassembled WGS sequence"/>
</dbReference>
<evidence type="ECO:0000313" key="3">
    <source>
        <dbReference type="Proteomes" id="UP000093861"/>
    </source>
</evidence>
<dbReference type="AlphaFoldDB" id="A0A1A2RMP7"/>
<dbReference type="Pfam" id="PF02627">
    <property type="entry name" value="CMD"/>
    <property type="match status" value="1"/>
</dbReference>
<feature type="domain" description="Carboxymuconolactone decarboxylase-like" evidence="1">
    <location>
        <begin position="68"/>
        <end position="133"/>
    </location>
</feature>
<dbReference type="InterPro" id="IPR003779">
    <property type="entry name" value="CMD-like"/>
</dbReference>
<dbReference type="InterPro" id="IPR029032">
    <property type="entry name" value="AhpD-like"/>
</dbReference>
<reference evidence="2 3" key="1">
    <citation type="submission" date="2016-06" db="EMBL/GenBank/DDBJ databases">
        <authorList>
            <person name="Kjaerup R.B."/>
            <person name="Dalgaard T.S."/>
            <person name="Juul-Madsen H.R."/>
        </authorList>
    </citation>
    <scope>NUCLEOTIDE SEQUENCE [LARGE SCALE GENOMIC DNA]</scope>
    <source>
        <strain evidence="2 3">E2464</strain>
    </source>
</reference>
<dbReference type="SUPFAM" id="SSF69118">
    <property type="entry name" value="AhpD-like"/>
    <property type="match status" value="1"/>
</dbReference>
<protein>
    <submittedName>
        <fullName evidence="2">Carboxymuconolactone decarboxylase</fullName>
    </submittedName>
</protein>